<dbReference type="AlphaFoldDB" id="D8PH98"/>
<dbReference type="HOGENOM" id="CLU_1979720_0_0_0"/>
<sequence length="130" mass="14815">MNTGPQVTFTSDFFKPIPGEEEHTNPGCYGQALAQWLAERLQERGVPVEGVIPEDFGWIVMISRKPFMLWLACSNTEDSTTEWMVYPVAELSVTQRLFKRVDPTPELERLRSHLAELVPLIPGVTNIVWE</sequence>
<accession>D8PH98</accession>
<dbReference type="EMBL" id="FP929003">
    <property type="protein sequence ID" value="CBK42635.1"/>
    <property type="molecule type" value="Genomic_DNA"/>
</dbReference>
<keyword evidence="2" id="KW-1185">Reference proteome</keyword>
<dbReference type="Proteomes" id="UP000001660">
    <property type="component" value="Chromosome"/>
</dbReference>
<gene>
    <name evidence="1" type="ORF">NIDE2937</name>
</gene>
<dbReference type="eggNOG" id="ENOG5032YKA">
    <property type="taxonomic scope" value="Bacteria"/>
</dbReference>
<dbReference type="OrthoDB" id="1453393at2"/>
<organism evidence="1 2">
    <name type="scientific">Nitrospira defluvii</name>
    <dbReference type="NCBI Taxonomy" id="330214"/>
    <lineage>
        <taxon>Bacteria</taxon>
        <taxon>Pseudomonadati</taxon>
        <taxon>Nitrospirota</taxon>
        <taxon>Nitrospiria</taxon>
        <taxon>Nitrospirales</taxon>
        <taxon>Nitrospiraceae</taxon>
        <taxon>Nitrospira</taxon>
    </lineage>
</organism>
<evidence type="ECO:0000313" key="2">
    <source>
        <dbReference type="Proteomes" id="UP000001660"/>
    </source>
</evidence>
<proteinExistence type="predicted"/>
<reference evidence="1 2" key="1">
    <citation type="journal article" date="2010" name="Proc. Natl. Acad. Sci. U.S.A.">
        <title>A Nitrospira metagenome illuminates the physiology and evolution of globally important nitrite-oxidizing bacteria.</title>
        <authorList>
            <person name="Lucker S."/>
            <person name="Wagner M."/>
            <person name="Maixner F."/>
            <person name="Pelletier E."/>
            <person name="Koch H."/>
            <person name="Vacherie B."/>
            <person name="Rattei T."/>
            <person name="Sinninghe Damste J."/>
            <person name="Spieck E."/>
            <person name="Le Paslier D."/>
            <person name="Daims H."/>
        </authorList>
    </citation>
    <scope>NUCLEOTIDE SEQUENCE [LARGE SCALE GENOMIC DNA]</scope>
</reference>
<evidence type="ECO:0000313" key="1">
    <source>
        <dbReference type="EMBL" id="CBK42635.1"/>
    </source>
</evidence>
<protein>
    <submittedName>
        <fullName evidence="1">Uncharacterized protein</fullName>
    </submittedName>
</protein>
<name>D8PH98_9BACT</name>
<dbReference type="KEGG" id="nde:NIDE2937"/>
<dbReference type="STRING" id="330214.NIDE2937"/>